<keyword evidence="2" id="KW-1185">Reference proteome</keyword>
<protein>
    <submittedName>
        <fullName evidence="1">Uncharacterized protein</fullName>
    </submittedName>
</protein>
<gene>
    <name evidence="1" type="ORF">PPNSA23_12170</name>
</gene>
<sequence>MKHIKYIFTLQRDWQEDLLAKYCLLGDYRSWDWVFGLDWFKRRRSDGYI</sequence>
<name>A0ABQ0GX73_9HYPH</name>
<organism evidence="1 2">
    <name type="scientific">Phyllobacterium phragmitis</name>
    <dbReference type="NCBI Taxonomy" id="2670329"/>
    <lineage>
        <taxon>Bacteria</taxon>
        <taxon>Pseudomonadati</taxon>
        <taxon>Pseudomonadota</taxon>
        <taxon>Alphaproteobacteria</taxon>
        <taxon>Hyphomicrobiales</taxon>
        <taxon>Phyllobacteriaceae</taxon>
        <taxon>Phyllobacterium</taxon>
    </lineage>
</organism>
<reference evidence="1 2" key="1">
    <citation type="submission" date="2024-10" db="EMBL/GenBank/DDBJ databases">
        <title>Isolation, draft genome sequencing and identification of Phyllobacterium sp. NSA23, isolated from leaf soil.</title>
        <authorList>
            <person name="Akita H."/>
        </authorList>
    </citation>
    <scope>NUCLEOTIDE SEQUENCE [LARGE SCALE GENOMIC DNA]</scope>
    <source>
        <strain evidence="1 2">NSA23</strain>
    </source>
</reference>
<dbReference type="Proteomes" id="UP001628091">
    <property type="component" value="Unassembled WGS sequence"/>
</dbReference>
<comment type="caution">
    <text evidence="1">The sequence shown here is derived from an EMBL/GenBank/DDBJ whole genome shotgun (WGS) entry which is preliminary data.</text>
</comment>
<evidence type="ECO:0000313" key="2">
    <source>
        <dbReference type="Proteomes" id="UP001628091"/>
    </source>
</evidence>
<dbReference type="EMBL" id="BAAFZP010000001">
    <property type="protein sequence ID" value="GAB1581274.1"/>
    <property type="molecule type" value="Genomic_DNA"/>
</dbReference>
<evidence type="ECO:0000313" key="1">
    <source>
        <dbReference type="EMBL" id="GAB1581274.1"/>
    </source>
</evidence>
<proteinExistence type="predicted"/>
<accession>A0ABQ0GX73</accession>